<dbReference type="EMBL" id="JACGZW010000008">
    <property type="protein sequence ID" value="MBB1156091.1"/>
    <property type="molecule type" value="Genomic_DNA"/>
</dbReference>
<dbReference type="PANTHER" id="PTHR43476:SF4">
    <property type="entry name" value="BLR0106 PROTEIN"/>
    <property type="match status" value="1"/>
</dbReference>
<proteinExistence type="predicted"/>
<reference evidence="4 5" key="1">
    <citation type="submission" date="2020-08" db="EMBL/GenBank/DDBJ databases">
        <title>Amycolatopsis sp. nov. DR6-1 isolated from Dendrobium heterocarpum.</title>
        <authorList>
            <person name="Tedsree N."/>
            <person name="Kuncharoen N."/>
            <person name="Likhitwitayawuid K."/>
            <person name="Tanasupawat S."/>
        </authorList>
    </citation>
    <scope>NUCLEOTIDE SEQUENCE [LARGE SCALE GENOMIC DNA]</scope>
    <source>
        <strain evidence="4 5">DR6-1</strain>
    </source>
</reference>
<dbReference type="GO" id="GO:0004497">
    <property type="term" value="F:monooxygenase activity"/>
    <property type="evidence" value="ECO:0007669"/>
    <property type="project" value="UniProtKB-KW"/>
</dbReference>
<comment type="caution">
    <text evidence="4">The sequence shown here is derived from an EMBL/GenBank/DDBJ whole genome shotgun (WGS) entry which is preliminary data.</text>
</comment>
<dbReference type="PANTHER" id="PTHR43476">
    <property type="entry name" value="3-(3-HYDROXY-PHENYL)PROPIONATE/3-HYDROXYCINNAMIC ACID HYDROXYLASE"/>
    <property type="match status" value="1"/>
</dbReference>
<sequence length="507" mass="54540">MTRRVNVLGGGPGGLYAARLLKLRDPALEVVVHERMDGAQETFGFGVGLTEATMRNLEQADPETADRVREVSYVGHELRFAAEDRSVCLHGARNLAVGRAALLRVLTEAATAVGVEYRAGSHADLGSVSGDVVIAADGVGSGTRAKLSAELGVRTSLGRTRYVWCGAPFAASSAFFASARRGQQLFVTHAYPYAEDRSTFLIEVDDRTWTDAGLAAFDAATAPGETDQQSVRLLENVLSDQLRGGKLLANRTRWSRFVNLGLDRWHTGNVALLGDAAHTAHYTLGSGTKLALEDAIALADALAGESSVPAAFAAYEQARRPAVERFKQLAGRSQRWWDSYRWRADWPAERLGLSYMTRSGNLTMADYAASEPGVVRTALEWLGAAPSGDPAEWVLAQPLRGNGIQLPARAVPRADLGQPVEEVAWAEPDVWGEDADRTVARLAAGTGPVLVTGKPGEFWARVDFAERLRLRTRRTVGVDLPRSARAFAATSVGAGRADFVTVSQEDS</sequence>
<keyword evidence="1" id="KW-0560">Oxidoreductase</keyword>
<dbReference type="InterPro" id="IPR002938">
    <property type="entry name" value="FAD-bd"/>
</dbReference>
<dbReference type="Proteomes" id="UP000526734">
    <property type="component" value="Unassembled WGS sequence"/>
</dbReference>
<dbReference type="SUPFAM" id="SSF51905">
    <property type="entry name" value="FAD/NAD(P)-binding domain"/>
    <property type="match status" value="1"/>
</dbReference>
<dbReference type="AlphaFoldDB" id="A0A7W3VZQ5"/>
<accession>A0A7W3VZQ5</accession>
<dbReference type="RefSeq" id="WP_182893059.1">
    <property type="nucleotide sequence ID" value="NZ_JACGZW010000008.1"/>
</dbReference>
<dbReference type="PRINTS" id="PR00420">
    <property type="entry name" value="RNGMNOXGNASE"/>
</dbReference>
<keyword evidence="4" id="KW-0503">Monooxygenase</keyword>
<evidence type="ECO:0000313" key="5">
    <source>
        <dbReference type="Proteomes" id="UP000526734"/>
    </source>
</evidence>
<evidence type="ECO:0000259" key="3">
    <source>
        <dbReference type="Pfam" id="PF01494"/>
    </source>
</evidence>
<organism evidence="4 5">
    <name type="scientific">Amycolatopsis dendrobii</name>
    <dbReference type="NCBI Taxonomy" id="2760662"/>
    <lineage>
        <taxon>Bacteria</taxon>
        <taxon>Bacillati</taxon>
        <taxon>Actinomycetota</taxon>
        <taxon>Actinomycetes</taxon>
        <taxon>Pseudonocardiales</taxon>
        <taxon>Pseudonocardiaceae</taxon>
        <taxon>Amycolatopsis</taxon>
    </lineage>
</organism>
<name>A0A7W3VZQ5_9PSEU</name>
<keyword evidence="2" id="KW-0520">NAD</keyword>
<gene>
    <name evidence="4" type="ORF">H4281_23320</name>
</gene>
<keyword evidence="5" id="KW-1185">Reference proteome</keyword>
<evidence type="ECO:0000313" key="4">
    <source>
        <dbReference type="EMBL" id="MBB1156091.1"/>
    </source>
</evidence>
<dbReference type="GO" id="GO:0071949">
    <property type="term" value="F:FAD binding"/>
    <property type="evidence" value="ECO:0007669"/>
    <property type="project" value="InterPro"/>
</dbReference>
<feature type="domain" description="FAD-binding" evidence="3">
    <location>
        <begin position="128"/>
        <end position="326"/>
    </location>
</feature>
<dbReference type="Pfam" id="PF01494">
    <property type="entry name" value="FAD_binding_3"/>
    <property type="match status" value="1"/>
</dbReference>
<dbReference type="InterPro" id="IPR036188">
    <property type="entry name" value="FAD/NAD-bd_sf"/>
</dbReference>
<evidence type="ECO:0000256" key="2">
    <source>
        <dbReference type="ARBA" id="ARBA00023027"/>
    </source>
</evidence>
<evidence type="ECO:0000256" key="1">
    <source>
        <dbReference type="ARBA" id="ARBA00023002"/>
    </source>
</evidence>
<protein>
    <submittedName>
        <fullName evidence="4">FAD-dependent monooxygenase</fullName>
    </submittedName>
</protein>
<dbReference type="Gene3D" id="3.50.50.60">
    <property type="entry name" value="FAD/NAD(P)-binding domain"/>
    <property type="match status" value="1"/>
</dbReference>
<dbReference type="InterPro" id="IPR050631">
    <property type="entry name" value="PheA/TfdB_FAD_monoxygenase"/>
</dbReference>
<dbReference type="Gene3D" id="3.30.9.20">
    <property type="match status" value="1"/>
</dbReference>